<feature type="DNA-binding region" description="H-T-H motif" evidence="2">
    <location>
        <begin position="26"/>
        <end position="45"/>
    </location>
</feature>
<reference evidence="5 7" key="2">
    <citation type="submission" date="2016-10" db="EMBL/GenBank/DDBJ databases">
        <authorList>
            <person name="de Groot N.N."/>
        </authorList>
    </citation>
    <scope>NUCLEOTIDE SEQUENCE [LARGE SCALE GENOMIC DNA]</scope>
    <source>
        <strain evidence="5 7">DSM 2895</strain>
    </source>
</reference>
<gene>
    <name evidence="4" type="ORF">AF333_25735</name>
    <name evidence="5" type="ORF">SAMN04487909_14044</name>
</gene>
<dbReference type="PROSITE" id="PS50977">
    <property type="entry name" value="HTH_TETR_2"/>
    <property type="match status" value="1"/>
</dbReference>
<dbReference type="EMBL" id="LGUG01000005">
    <property type="protein sequence ID" value="KON93078.1"/>
    <property type="molecule type" value="Genomic_DNA"/>
</dbReference>
<dbReference type="STRING" id="47500.AF333_25735"/>
<dbReference type="PATRIC" id="fig|47500.12.peg.3537"/>
<reference evidence="4 6" key="1">
    <citation type="submission" date="2015-07" db="EMBL/GenBank/DDBJ databases">
        <title>Fjat-14205 dsm 2895.</title>
        <authorList>
            <person name="Liu B."/>
            <person name="Wang J."/>
            <person name="Zhu Y."/>
            <person name="Liu G."/>
            <person name="Chen Q."/>
            <person name="Chen Z."/>
            <person name="Lan J."/>
            <person name="Che J."/>
            <person name="Ge C."/>
            <person name="Shi H."/>
            <person name="Pan Z."/>
            <person name="Liu X."/>
        </authorList>
    </citation>
    <scope>NUCLEOTIDE SEQUENCE [LARGE SCALE GENOMIC DNA]</scope>
    <source>
        <strain evidence="4 6">DSM 2895</strain>
    </source>
</reference>
<dbReference type="EMBL" id="FNED01000040">
    <property type="protein sequence ID" value="SDK13848.1"/>
    <property type="molecule type" value="Genomic_DNA"/>
</dbReference>
<dbReference type="Proteomes" id="UP000182836">
    <property type="component" value="Unassembled WGS sequence"/>
</dbReference>
<evidence type="ECO:0000256" key="1">
    <source>
        <dbReference type="ARBA" id="ARBA00023125"/>
    </source>
</evidence>
<dbReference type="InterPro" id="IPR001647">
    <property type="entry name" value="HTH_TetR"/>
</dbReference>
<dbReference type="InterPro" id="IPR050624">
    <property type="entry name" value="HTH-type_Tx_Regulator"/>
</dbReference>
<keyword evidence="1 2" id="KW-0238">DNA-binding</keyword>
<dbReference type="GO" id="GO:0003677">
    <property type="term" value="F:DNA binding"/>
    <property type="evidence" value="ECO:0007669"/>
    <property type="project" value="UniProtKB-UniRule"/>
</dbReference>
<evidence type="ECO:0000313" key="7">
    <source>
        <dbReference type="Proteomes" id="UP000182836"/>
    </source>
</evidence>
<dbReference type="SUPFAM" id="SSF48498">
    <property type="entry name" value="Tetracyclin repressor-like, C-terminal domain"/>
    <property type="match status" value="1"/>
</dbReference>
<evidence type="ECO:0000313" key="4">
    <source>
        <dbReference type="EMBL" id="KON93078.1"/>
    </source>
</evidence>
<dbReference type="Gene3D" id="1.10.357.10">
    <property type="entry name" value="Tetracycline Repressor, domain 2"/>
    <property type="match status" value="1"/>
</dbReference>
<feature type="domain" description="HTH tetR-type" evidence="3">
    <location>
        <begin position="3"/>
        <end position="63"/>
    </location>
</feature>
<accession>A0A0D1XZ12</accession>
<dbReference type="SUPFAM" id="SSF46689">
    <property type="entry name" value="Homeodomain-like"/>
    <property type="match status" value="1"/>
</dbReference>
<proteinExistence type="predicted"/>
<dbReference type="PRINTS" id="PR00455">
    <property type="entry name" value="HTHTETR"/>
</dbReference>
<dbReference type="InterPro" id="IPR036271">
    <property type="entry name" value="Tet_transcr_reg_TetR-rel_C_sf"/>
</dbReference>
<dbReference type="PANTHER" id="PTHR43479">
    <property type="entry name" value="ACREF/ENVCD OPERON REPRESSOR-RELATED"/>
    <property type="match status" value="1"/>
</dbReference>
<dbReference type="RefSeq" id="WP_043063623.1">
    <property type="nucleotide sequence ID" value="NZ_BJOA01000135.1"/>
</dbReference>
<dbReference type="InterPro" id="IPR009057">
    <property type="entry name" value="Homeodomain-like_sf"/>
</dbReference>
<organism evidence="4 6">
    <name type="scientific">Aneurinibacillus migulanus</name>
    <name type="common">Bacillus migulanus</name>
    <dbReference type="NCBI Taxonomy" id="47500"/>
    <lineage>
        <taxon>Bacteria</taxon>
        <taxon>Bacillati</taxon>
        <taxon>Bacillota</taxon>
        <taxon>Bacilli</taxon>
        <taxon>Bacillales</taxon>
        <taxon>Paenibacillaceae</taxon>
        <taxon>Aneurinibacillus group</taxon>
        <taxon>Aneurinibacillus</taxon>
    </lineage>
</organism>
<protein>
    <submittedName>
        <fullName evidence="5">Transcriptional regulator, TetR family</fullName>
    </submittedName>
</protein>
<evidence type="ECO:0000259" key="3">
    <source>
        <dbReference type="PROSITE" id="PS50977"/>
    </source>
</evidence>
<dbReference type="PANTHER" id="PTHR43479:SF11">
    <property type="entry name" value="ACREF_ENVCD OPERON REPRESSOR-RELATED"/>
    <property type="match status" value="1"/>
</dbReference>
<dbReference type="Proteomes" id="UP000037269">
    <property type="component" value="Unassembled WGS sequence"/>
</dbReference>
<sequence>MRAKTRELIFQGALKAFAEKGFNETTMEQIAEICGVAKGTLYYNFKTKEDLYIFVMESGVQNFTALIQDYMDVVSPDDFRQRTIRLIEAHLDFFQNEQDFCRLLLSRGWGTQERHHTIRHVLQKYFVLLEQELQAAKNNQKLHSGIDVAVTASSLFGMIGFTAMRAIIHEEALDNSSLRYSLQNLVLHMLGIYEEE</sequence>
<dbReference type="GeneID" id="42308527"/>
<dbReference type="AlphaFoldDB" id="A0A0D1XZ12"/>
<evidence type="ECO:0000313" key="5">
    <source>
        <dbReference type="EMBL" id="SDK13848.1"/>
    </source>
</evidence>
<keyword evidence="6" id="KW-1185">Reference proteome</keyword>
<name>A0A0D1XZ12_ANEMI</name>
<evidence type="ECO:0000256" key="2">
    <source>
        <dbReference type="PROSITE-ProRule" id="PRU00335"/>
    </source>
</evidence>
<dbReference type="OrthoDB" id="9809994at2"/>
<dbReference type="Pfam" id="PF00440">
    <property type="entry name" value="TetR_N"/>
    <property type="match status" value="1"/>
</dbReference>
<evidence type="ECO:0000313" key="6">
    <source>
        <dbReference type="Proteomes" id="UP000037269"/>
    </source>
</evidence>
<dbReference type="Gene3D" id="1.10.10.60">
    <property type="entry name" value="Homeodomain-like"/>
    <property type="match status" value="1"/>
</dbReference>